<protein>
    <recommendedName>
        <fullName evidence="1">Diphthamide synthase domain-containing protein</fullName>
    </recommendedName>
</protein>
<comment type="caution">
    <text evidence="2">The sequence shown here is derived from an EMBL/GenBank/DDBJ whole genome shotgun (WGS) entry which is preliminary data.</text>
</comment>
<dbReference type="InterPro" id="IPR002761">
    <property type="entry name" value="Diphthami_syn_dom"/>
</dbReference>
<dbReference type="Gene3D" id="3.40.50.620">
    <property type="entry name" value="HUPs"/>
    <property type="match status" value="1"/>
</dbReference>
<feature type="domain" description="Diphthamide synthase" evidence="1">
    <location>
        <begin position="8"/>
        <end position="136"/>
    </location>
</feature>
<reference evidence="2" key="1">
    <citation type="journal article" date="2014" name="Front. Microbiol.">
        <title>High frequency of phylogenetically diverse reductive dehalogenase-homologous genes in deep subseafloor sedimentary metagenomes.</title>
        <authorList>
            <person name="Kawai M."/>
            <person name="Futagami T."/>
            <person name="Toyoda A."/>
            <person name="Takaki Y."/>
            <person name="Nishi S."/>
            <person name="Hori S."/>
            <person name="Arai W."/>
            <person name="Tsubouchi T."/>
            <person name="Morono Y."/>
            <person name="Uchiyama I."/>
            <person name="Ito T."/>
            <person name="Fujiyama A."/>
            <person name="Inagaki F."/>
            <person name="Takami H."/>
        </authorList>
    </citation>
    <scope>NUCLEOTIDE SEQUENCE</scope>
    <source>
        <strain evidence="2">Expedition CK06-06</strain>
    </source>
</reference>
<name>X1FN95_9ZZZZ</name>
<gene>
    <name evidence="2" type="ORF">S03H2_15260</name>
</gene>
<dbReference type="AlphaFoldDB" id="X1FN95"/>
<dbReference type="EMBL" id="BARU01007750">
    <property type="protein sequence ID" value="GAH47151.1"/>
    <property type="molecule type" value="Genomic_DNA"/>
</dbReference>
<dbReference type="InterPro" id="IPR014729">
    <property type="entry name" value="Rossmann-like_a/b/a_fold"/>
</dbReference>
<organism evidence="2">
    <name type="scientific">marine sediment metagenome</name>
    <dbReference type="NCBI Taxonomy" id="412755"/>
    <lineage>
        <taxon>unclassified sequences</taxon>
        <taxon>metagenomes</taxon>
        <taxon>ecological metagenomes</taxon>
    </lineage>
</organism>
<dbReference type="Pfam" id="PF01902">
    <property type="entry name" value="Diphthami_syn_2"/>
    <property type="match status" value="1"/>
</dbReference>
<evidence type="ECO:0000259" key="1">
    <source>
        <dbReference type="Pfam" id="PF01902"/>
    </source>
</evidence>
<accession>X1FN95</accession>
<dbReference type="SUPFAM" id="SSF52402">
    <property type="entry name" value="Adenine nucleotide alpha hydrolases-like"/>
    <property type="match status" value="1"/>
</dbReference>
<proteinExistence type="predicted"/>
<sequence length="144" mass="16235">MSQFVESAKAVNIEYFAFGDFFLDDVRSYREENLTGTGISPLFPIWGIPTDKLSREMMRSGLKAVITCVDPKKLPQEFIGREYNEAFLEDLPEGVDPCGENGEFHSFVFDAPNFARPIEISLGEVVKRDGFIFVDIVERAAEQA</sequence>
<dbReference type="Gene3D" id="3.90.1490.10">
    <property type="entry name" value="putative n-type atp pyrophosphatase, domain 2"/>
    <property type="match status" value="1"/>
</dbReference>
<evidence type="ECO:0000313" key="2">
    <source>
        <dbReference type="EMBL" id="GAH47151.1"/>
    </source>
</evidence>